<reference evidence="2" key="1">
    <citation type="journal article" date="2019" name="Int. J. Syst. Evol. Microbiol.">
        <title>The Global Catalogue of Microorganisms (GCM) 10K type strain sequencing project: providing services to taxonomists for standard genome sequencing and annotation.</title>
        <authorList>
            <consortium name="The Broad Institute Genomics Platform"/>
            <consortium name="The Broad Institute Genome Sequencing Center for Infectious Disease"/>
            <person name="Wu L."/>
            <person name="Ma J."/>
        </authorList>
    </citation>
    <scope>NUCLEOTIDE SEQUENCE [LARGE SCALE GENOMIC DNA]</scope>
    <source>
        <strain evidence="2">JCM 16956</strain>
    </source>
</reference>
<sequence>MDESNGTKVVGVRDQEEVNAETKRVSSEIYDLIGVKGTPSKGGAGVMSCEGKDTERFYAMKHPWSLTAGSDEELAGAMERLKTELPKRGWKIVKYGPDSSPSKNLELTADNDERKFGVHISFWRKNSGGDTNPPSLIIDVISGCYEVPEGQKVKHY</sequence>
<name>A0ABP7LTW6_9ACTN</name>
<accession>A0ABP7LTW6</accession>
<protein>
    <submittedName>
        <fullName evidence="1">Uncharacterized protein</fullName>
    </submittedName>
</protein>
<dbReference type="Proteomes" id="UP001501000">
    <property type="component" value="Unassembled WGS sequence"/>
</dbReference>
<comment type="caution">
    <text evidence="1">The sequence shown here is derived from an EMBL/GenBank/DDBJ whole genome shotgun (WGS) entry which is preliminary data.</text>
</comment>
<dbReference type="EMBL" id="BAABAJ010000004">
    <property type="protein sequence ID" value="GAA3907530.1"/>
    <property type="molecule type" value="Genomic_DNA"/>
</dbReference>
<proteinExistence type="predicted"/>
<evidence type="ECO:0000313" key="2">
    <source>
        <dbReference type="Proteomes" id="UP001501000"/>
    </source>
</evidence>
<evidence type="ECO:0000313" key="1">
    <source>
        <dbReference type="EMBL" id="GAA3907530.1"/>
    </source>
</evidence>
<gene>
    <name evidence="1" type="ORF">GCM10022244_17030</name>
</gene>
<dbReference type="RefSeq" id="WP_345280201.1">
    <property type="nucleotide sequence ID" value="NZ_BAABAJ010000004.1"/>
</dbReference>
<organism evidence="1 2">
    <name type="scientific">Streptomyces gulbargensis</name>
    <dbReference type="NCBI Taxonomy" id="364901"/>
    <lineage>
        <taxon>Bacteria</taxon>
        <taxon>Bacillati</taxon>
        <taxon>Actinomycetota</taxon>
        <taxon>Actinomycetes</taxon>
        <taxon>Kitasatosporales</taxon>
        <taxon>Streptomycetaceae</taxon>
        <taxon>Streptomyces</taxon>
    </lineage>
</organism>
<keyword evidence="2" id="KW-1185">Reference proteome</keyword>